<dbReference type="GO" id="GO:0031241">
    <property type="term" value="C:periplasmic side of cell outer membrane"/>
    <property type="evidence" value="ECO:0007669"/>
    <property type="project" value="TreeGrafter"/>
</dbReference>
<dbReference type="SUPFAM" id="SSF53822">
    <property type="entry name" value="Periplasmic binding protein-like I"/>
    <property type="match status" value="1"/>
</dbReference>
<keyword evidence="2" id="KW-0449">Lipoprotein</keyword>
<keyword evidence="3" id="KW-1185">Reference proteome</keyword>
<dbReference type="GO" id="GO:0009252">
    <property type="term" value="P:peptidoglycan biosynthetic process"/>
    <property type="evidence" value="ECO:0007669"/>
    <property type="project" value="TreeGrafter"/>
</dbReference>
<dbReference type="InterPro" id="IPR028082">
    <property type="entry name" value="Peripla_BP_I"/>
</dbReference>
<name>A0A176S452_9GAMM</name>
<dbReference type="PANTHER" id="PTHR38038:SF1">
    <property type="entry name" value="PENICILLIN-BINDING PROTEIN ACTIVATOR LPOA"/>
    <property type="match status" value="1"/>
</dbReference>
<dbReference type="Pfam" id="PF04348">
    <property type="entry name" value="LppC"/>
    <property type="match status" value="1"/>
</dbReference>
<dbReference type="CDD" id="cd06339">
    <property type="entry name" value="PBP1_YraM_LppC_lipoprotein-like"/>
    <property type="match status" value="1"/>
</dbReference>
<evidence type="ECO:0000256" key="1">
    <source>
        <dbReference type="ARBA" id="ARBA00023136"/>
    </source>
</evidence>
<dbReference type="GO" id="GO:0030234">
    <property type="term" value="F:enzyme regulator activity"/>
    <property type="evidence" value="ECO:0007669"/>
    <property type="project" value="TreeGrafter"/>
</dbReference>
<dbReference type="AlphaFoldDB" id="A0A176S452"/>
<keyword evidence="1" id="KW-0472">Membrane</keyword>
<proteinExistence type="predicted"/>
<comment type="caution">
    <text evidence="2">The sequence shown here is derived from an EMBL/GenBank/DDBJ whole genome shotgun (WGS) entry which is preliminary data.</text>
</comment>
<evidence type="ECO:0000313" key="3">
    <source>
        <dbReference type="Proteomes" id="UP000076962"/>
    </source>
</evidence>
<gene>
    <name evidence="2" type="ORF">THIOM_001288</name>
</gene>
<accession>A0A176S452</accession>
<dbReference type="InterPro" id="IPR007443">
    <property type="entry name" value="LpoA"/>
</dbReference>
<dbReference type="EMBL" id="LUTY01000681">
    <property type="protein sequence ID" value="OAD22891.1"/>
    <property type="molecule type" value="Genomic_DNA"/>
</dbReference>
<dbReference type="PANTHER" id="PTHR38038">
    <property type="entry name" value="PENICILLIN-BINDING PROTEIN ACTIVATOR LPOA"/>
    <property type="match status" value="1"/>
</dbReference>
<reference evidence="2 3" key="1">
    <citation type="submission" date="2016-05" db="EMBL/GenBank/DDBJ databases">
        <title>Single-cell genome of chain-forming Candidatus Thiomargarita nelsonii and comparison to other large sulfur-oxidizing bacteria.</title>
        <authorList>
            <person name="Winkel M."/>
            <person name="Salman V."/>
            <person name="Woyke T."/>
            <person name="Schulz-Vogt H."/>
            <person name="Richter M."/>
            <person name="Flood B."/>
            <person name="Bailey J."/>
            <person name="Amann R."/>
            <person name="Mussmann M."/>
        </authorList>
    </citation>
    <scope>NUCLEOTIDE SEQUENCE [LARGE SCALE GENOMIC DNA]</scope>
    <source>
        <strain evidence="2 3">THI036</strain>
    </source>
</reference>
<organism evidence="2 3">
    <name type="scientific">Candidatus Thiomargarita nelsonii</name>
    <dbReference type="NCBI Taxonomy" id="1003181"/>
    <lineage>
        <taxon>Bacteria</taxon>
        <taxon>Pseudomonadati</taxon>
        <taxon>Pseudomonadota</taxon>
        <taxon>Gammaproteobacteria</taxon>
        <taxon>Thiotrichales</taxon>
        <taxon>Thiotrichaceae</taxon>
        <taxon>Thiomargarita</taxon>
    </lineage>
</organism>
<dbReference type="Gene3D" id="3.40.50.2300">
    <property type="match status" value="2"/>
</dbReference>
<protein>
    <submittedName>
        <fullName evidence="2">LppC putative lipoprotein</fullName>
    </submittedName>
</protein>
<dbReference type="Proteomes" id="UP000076962">
    <property type="component" value="Unassembled WGS sequence"/>
</dbReference>
<evidence type="ECO:0000313" key="2">
    <source>
        <dbReference type="EMBL" id="OAD22891.1"/>
    </source>
</evidence>
<sequence>MLLPLLDKRFGGYAESVKNGFFAAAGEQAPKIIEYPVNVDNILHVYQQAVKEGADFVVGPLSKKTIAVLANNQAQLPVPTLALNYLEKPEFIGNFYQFGLSPHDETQEVAKRAWANAQRLPLVLVPDGVWGEGILKVFQAEWEKRGGQSAVQAIIYDKNFESKIPEELKKIKTADMAFMVALPKQAPIIRQFLISSLGDNLPIYSISRVYSGNLQEDAALENVIFVDMPWILAADKKAAQLQAVLSEKTHMNKRLYALGLDAYHLLSRLQQLSSHQWQGQTGYLSVNNRGIIHRDQLPWARLVNGKPQLLD</sequence>